<dbReference type="FunFam" id="3.30.70.2740:FF:000001">
    <property type="entry name" value="D-lactate dehydrogenase mitochondrial"/>
    <property type="match status" value="1"/>
</dbReference>
<dbReference type="SUPFAM" id="SSF56176">
    <property type="entry name" value="FAD-binding/transporter-associated domain-like"/>
    <property type="match status" value="1"/>
</dbReference>
<dbReference type="Gene3D" id="3.30.70.2740">
    <property type="match status" value="1"/>
</dbReference>
<dbReference type="InterPro" id="IPR036318">
    <property type="entry name" value="FAD-bd_PCMH-like_sf"/>
</dbReference>
<evidence type="ECO:0000256" key="2">
    <source>
        <dbReference type="ARBA" id="ARBA00008000"/>
    </source>
</evidence>
<dbReference type="GO" id="GO:0016491">
    <property type="term" value="F:oxidoreductase activity"/>
    <property type="evidence" value="ECO:0007669"/>
    <property type="project" value="UniProtKB-KW"/>
</dbReference>
<evidence type="ECO:0000256" key="1">
    <source>
        <dbReference type="ARBA" id="ARBA00001974"/>
    </source>
</evidence>
<keyword evidence="5" id="KW-0560">Oxidoreductase</keyword>
<dbReference type="InterPro" id="IPR016169">
    <property type="entry name" value="FAD-bd_PCMH_sub2"/>
</dbReference>
<keyword evidence="3" id="KW-0285">Flavoprotein</keyword>
<protein>
    <submittedName>
        <fullName evidence="7">FAD-binding protein</fullName>
    </submittedName>
</protein>
<dbReference type="PANTHER" id="PTHR42934">
    <property type="entry name" value="GLYCOLATE OXIDASE SUBUNIT GLCD"/>
    <property type="match status" value="1"/>
</dbReference>
<dbReference type="EMBL" id="DRNF01000424">
    <property type="protein sequence ID" value="HHJ81313.1"/>
    <property type="molecule type" value="Genomic_DNA"/>
</dbReference>
<reference evidence="7" key="1">
    <citation type="journal article" date="2020" name="mSystems">
        <title>Genome- and Community-Level Interaction Insights into Carbon Utilization and Element Cycling Functions of Hydrothermarchaeota in Hydrothermal Sediment.</title>
        <authorList>
            <person name="Zhou Z."/>
            <person name="Liu Y."/>
            <person name="Xu W."/>
            <person name="Pan J."/>
            <person name="Luo Z.H."/>
            <person name="Li M."/>
        </authorList>
    </citation>
    <scope>NUCLEOTIDE SEQUENCE [LARGE SCALE GENOMIC DNA]</scope>
    <source>
        <strain evidence="7">HyVt-505</strain>
    </source>
</reference>
<name>A0A832J683_9GAMM</name>
<accession>A0A832J683</accession>
<keyword evidence="4" id="KW-0274">FAD</keyword>
<evidence type="ECO:0000256" key="3">
    <source>
        <dbReference type="ARBA" id="ARBA00022630"/>
    </source>
</evidence>
<dbReference type="InterPro" id="IPR006094">
    <property type="entry name" value="Oxid_FAD_bind_N"/>
</dbReference>
<dbReference type="InterPro" id="IPR016166">
    <property type="entry name" value="FAD-bd_PCMH"/>
</dbReference>
<proteinExistence type="inferred from homology"/>
<dbReference type="PROSITE" id="PS51387">
    <property type="entry name" value="FAD_PCMH"/>
    <property type="match status" value="1"/>
</dbReference>
<dbReference type="SUPFAM" id="SSF55103">
    <property type="entry name" value="FAD-linked oxidases, C-terminal domain"/>
    <property type="match status" value="1"/>
</dbReference>
<dbReference type="InterPro" id="IPR016167">
    <property type="entry name" value="FAD-bd_PCMH_sub1"/>
</dbReference>
<comment type="cofactor">
    <cofactor evidence="1">
        <name>FAD</name>
        <dbReference type="ChEBI" id="CHEBI:57692"/>
    </cofactor>
</comment>
<dbReference type="Gene3D" id="3.30.70.2190">
    <property type="match status" value="1"/>
</dbReference>
<gene>
    <name evidence="7" type="ORF">ENJ65_06730</name>
</gene>
<dbReference type="Gene3D" id="3.30.43.10">
    <property type="entry name" value="Uridine Diphospho-n-acetylenolpyruvylglucosamine Reductase, domain 2"/>
    <property type="match status" value="1"/>
</dbReference>
<sequence>MGEIVGPENLLTEAADCWPYGYDNSRRQAMPDAVVLADKQPQILPLVALCNQHKIPLIARGRGTGTTAATVPIHGGIVLSLERMNRIIKMDPANRVMVVEPGVTNQQVQDAAAEHGFFWSPDPTSAAFCSVGGNLAYNSAGPRTVKYGSTRDNVLGLRAVTGAGKEIRTGVYTSKGVVGYDLTRLLIGSEGTLAIITEANLKLTPLPEAKRTLQAIYKDMDSAAQAVSAIMAQPVTPCALEFIDGRAIEMIRSYSEAELPQGAGAMLMIEVDGLEAGLDQAAETVADAARTDGLLSITLAKSKQQIKQLWDTRKALSPALRNVAPKKINEDVVVPVSEIPVLISSLTRLADKHDITIVNFGHAGNGNIHVNLLVDPDDPQQMQRADQCLDEVFSLVLKLNGSISGEHGVGLVKRDFVSREIDADTLELMHNIRHQFDPNNILNADKKLPSLAS</sequence>
<dbReference type="Gene3D" id="1.10.45.10">
    <property type="entry name" value="Vanillyl-alcohol Oxidase, Chain A, domain 4"/>
    <property type="match status" value="1"/>
</dbReference>
<evidence type="ECO:0000259" key="6">
    <source>
        <dbReference type="PROSITE" id="PS51387"/>
    </source>
</evidence>
<evidence type="ECO:0000256" key="5">
    <source>
        <dbReference type="ARBA" id="ARBA00023002"/>
    </source>
</evidence>
<organism evidence="7">
    <name type="scientific">Candidatus Tenderia electrophaga</name>
    <dbReference type="NCBI Taxonomy" id="1748243"/>
    <lineage>
        <taxon>Bacteria</taxon>
        <taxon>Pseudomonadati</taxon>
        <taxon>Pseudomonadota</taxon>
        <taxon>Gammaproteobacteria</taxon>
        <taxon>Candidatus Tenderiales</taxon>
        <taxon>Candidatus Tenderiaceae</taxon>
        <taxon>Candidatus Tenderia</taxon>
    </lineage>
</organism>
<dbReference type="Pfam" id="PF02913">
    <property type="entry name" value="FAD-oxidase_C"/>
    <property type="match status" value="1"/>
</dbReference>
<feature type="domain" description="FAD-binding PCMH-type" evidence="6">
    <location>
        <begin position="27"/>
        <end position="206"/>
    </location>
</feature>
<dbReference type="InterPro" id="IPR004113">
    <property type="entry name" value="FAD-bd_oxidored_4_C"/>
</dbReference>
<comment type="similarity">
    <text evidence="2">Belongs to the FAD-binding oxidoreductase/transferase type 4 family.</text>
</comment>
<evidence type="ECO:0000256" key="4">
    <source>
        <dbReference type="ARBA" id="ARBA00022827"/>
    </source>
</evidence>
<evidence type="ECO:0000313" key="7">
    <source>
        <dbReference type="EMBL" id="HHJ81313.1"/>
    </source>
</evidence>
<dbReference type="InterPro" id="IPR051914">
    <property type="entry name" value="FAD-linked_OxidoTrans_Type4"/>
</dbReference>
<dbReference type="InterPro" id="IPR016164">
    <property type="entry name" value="FAD-linked_Oxase-like_C"/>
</dbReference>
<dbReference type="Proteomes" id="UP000885832">
    <property type="component" value="Unassembled WGS sequence"/>
</dbReference>
<dbReference type="AlphaFoldDB" id="A0A832J683"/>
<dbReference type="Pfam" id="PF01565">
    <property type="entry name" value="FAD_binding_4"/>
    <property type="match status" value="1"/>
</dbReference>
<dbReference type="PANTHER" id="PTHR42934:SF2">
    <property type="entry name" value="GLYCOLATE OXIDASE SUBUNIT GLCD"/>
    <property type="match status" value="1"/>
</dbReference>
<dbReference type="FunFam" id="1.10.45.10:FF:000001">
    <property type="entry name" value="D-lactate dehydrogenase mitochondrial"/>
    <property type="match status" value="1"/>
</dbReference>
<comment type="caution">
    <text evidence="7">The sequence shown here is derived from an EMBL/GenBank/DDBJ whole genome shotgun (WGS) entry which is preliminary data.</text>
</comment>
<dbReference type="InterPro" id="IPR016171">
    <property type="entry name" value="Vanillyl_alc_oxidase_C-sub2"/>
</dbReference>
<dbReference type="GO" id="GO:0071949">
    <property type="term" value="F:FAD binding"/>
    <property type="evidence" value="ECO:0007669"/>
    <property type="project" value="InterPro"/>
</dbReference>
<dbReference type="Gene3D" id="3.30.465.10">
    <property type="match status" value="1"/>
</dbReference>